<organism evidence="3">
    <name type="scientific">Melampsora larici-populina (strain 98AG31 / pathotype 3-4-7)</name>
    <name type="common">Poplar leaf rust fungus</name>
    <dbReference type="NCBI Taxonomy" id="747676"/>
    <lineage>
        <taxon>Eukaryota</taxon>
        <taxon>Fungi</taxon>
        <taxon>Dikarya</taxon>
        <taxon>Basidiomycota</taxon>
        <taxon>Pucciniomycotina</taxon>
        <taxon>Pucciniomycetes</taxon>
        <taxon>Pucciniales</taxon>
        <taxon>Melampsoraceae</taxon>
        <taxon>Melampsora</taxon>
    </lineage>
</organism>
<dbReference type="GO" id="GO:0003676">
    <property type="term" value="F:nucleic acid binding"/>
    <property type="evidence" value="ECO:0007669"/>
    <property type="project" value="InterPro"/>
</dbReference>
<evidence type="ECO:0000313" key="2">
    <source>
        <dbReference type="EMBL" id="EGF98920.1"/>
    </source>
</evidence>
<dbReference type="Gene3D" id="3.30.420.10">
    <property type="entry name" value="Ribonuclease H-like superfamily/Ribonuclease H"/>
    <property type="match status" value="1"/>
</dbReference>
<dbReference type="OrthoDB" id="1920326at2759"/>
<feature type="region of interest" description="Disordered" evidence="1">
    <location>
        <begin position="154"/>
        <end position="206"/>
    </location>
</feature>
<evidence type="ECO:0000313" key="3">
    <source>
        <dbReference type="Proteomes" id="UP000001072"/>
    </source>
</evidence>
<dbReference type="Proteomes" id="UP000001072">
    <property type="component" value="Unassembled WGS sequence"/>
</dbReference>
<dbReference type="KEGG" id="mlr:MELLADRAFT_113134"/>
<dbReference type="InParanoid" id="F4S8V7"/>
<proteinExistence type="predicted"/>
<accession>F4S8V7</accession>
<evidence type="ECO:0008006" key="4">
    <source>
        <dbReference type="Google" id="ProtNLM"/>
    </source>
</evidence>
<dbReference type="STRING" id="747676.F4S8V7"/>
<gene>
    <name evidence="2" type="ORF">MELLADRAFT_113134</name>
</gene>
<feature type="compositionally biased region" description="Polar residues" evidence="1">
    <location>
        <begin position="192"/>
        <end position="206"/>
    </location>
</feature>
<protein>
    <recommendedName>
        <fullName evidence="4">3'-5' exonuclease domain-containing protein</fullName>
    </recommendedName>
</protein>
<dbReference type="VEuPathDB" id="FungiDB:MELLADRAFT_113134"/>
<dbReference type="AlphaFoldDB" id="F4S8V7"/>
<evidence type="ECO:0000256" key="1">
    <source>
        <dbReference type="SAM" id="MobiDB-lite"/>
    </source>
</evidence>
<dbReference type="RefSeq" id="XP_007417857.1">
    <property type="nucleotide sequence ID" value="XM_007417795.1"/>
</dbReference>
<reference evidence="3" key="1">
    <citation type="journal article" date="2011" name="Proc. Natl. Acad. Sci. U.S.A.">
        <title>Obligate biotrophy features unraveled by the genomic analysis of rust fungi.</title>
        <authorList>
            <person name="Duplessis S."/>
            <person name="Cuomo C.A."/>
            <person name="Lin Y.-C."/>
            <person name="Aerts A."/>
            <person name="Tisserant E."/>
            <person name="Veneault-Fourrey C."/>
            <person name="Joly D.L."/>
            <person name="Hacquard S."/>
            <person name="Amselem J."/>
            <person name="Cantarel B.L."/>
            <person name="Chiu R."/>
            <person name="Coutinho P.M."/>
            <person name="Feau N."/>
            <person name="Field M."/>
            <person name="Frey P."/>
            <person name="Gelhaye E."/>
            <person name="Goldberg J."/>
            <person name="Grabherr M.G."/>
            <person name="Kodira C.D."/>
            <person name="Kohler A."/>
            <person name="Kuees U."/>
            <person name="Lindquist E.A."/>
            <person name="Lucas S.M."/>
            <person name="Mago R."/>
            <person name="Mauceli E."/>
            <person name="Morin E."/>
            <person name="Murat C."/>
            <person name="Pangilinan J.L."/>
            <person name="Park R."/>
            <person name="Pearson M."/>
            <person name="Quesneville H."/>
            <person name="Rouhier N."/>
            <person name="Sakthikumar S."/>
            <person name="Salamov A.A."/>
            <person name="Schmutz J."/>
            <person name="Selles B."/>
            <person name="Shapiro H."/>
            <person name="Tanguay P."/>
            <person name="Tuskan G.A."/>
            <person name="Henrissat B."/>
            <person name="Van de Peer Y."/>
            <person name="Rouze P."/>
            <person name="Ellis J.G."/>
            <person name="Dodds P.N."/>
            <person name="Schein J.E."/>
            <person name="Zhong S."/>
            <person name="Hamelin R.C."/>
            <person name="Grigoriev I.V."/>
            <person name="Szabo L.J."/>
            <person name="Martin F."/>
        </authorList>
    </citation>
    <scope>NUCLEOTIDE SEQUENCE [LARGE SCALE GENOMIC DNA]</scope>
    <source>
        <strain evidence="3">98AG31 / pathotype 3-4-7</strain>
    </source>
</reference>
<name>F4S8V7_MELLP</name>
<dbReference type="InterPro" id="IPR036397">
    <property type="entry name" value="RNaseH_sf"/>
</dbReference>
<dbReference type="EMBL" id="GL883167">
    <property type="protein sequence ID" value="EGF98920.1"/>
    <property type="molecule type" value="Genomic_DNA"/>
</dbReference>
<dbReference type="GeneID" id="18924894"/>
<dbReference type="HOGENOM" id="CLU_1235277_0_0_1"/>
<sequence length="224" mass="24843">MPSDNATPPKFQFHDPQWPLQTIYLCPSENHSKKHLQNLLNEIVADGIDIDGPLNANNQSGSNSMKAIAFDMEWMVLIIELVQLDGQKWKDTTFPQCLEDLITSTEIIKMGVGIISDEQKIDQDIWIDNAAADVVTVIRIYKRLMSSGPANLNDVKPLLKATEPPPRSDLPFADLPKKPKSKKKTQAPKGPSVNSTASSTPGGILRSSNGWVLRRAPFTLGFRR</sequence>
<keyword evidence="3" id="KW-1185">Reference proteome</keyword>